<dbReference type="GO" id="GO:2000641">
    <property type="term" value="P:regulation of early endosome to late endosome transport"/>
    <property type="evidence" value="ECO:0007669"/>
    <property type="project" value="InterPro"/>
</dbReference>
<dbReference type="SUPFAM" id="SSF48371">
    <property type="entry name" value="ARM repeat"/>
    <property type="match status" value="2"/>
</dbReference>
<dbReference type="InterPro" id="IPR036869">
    <property type="entry name" value="J_dom_sf"/>
</dbReference>
<feature type="compositionally biased region" description="Polar residues" evidence="1">
    <location>
        <begin position="1717"/>
        <end position="1732"/>
    </location>
</feature>
<feature type="region of interest" description="Disordered" evidence="1">
    <location>
        <begin position="1713"/>
        <end position="1736"/>
    </location>
</feature>
<dbReference type="Gene3D" id="1.10.287.110">
    <property type="entry name" value="DnaJ domain"/>
    <property type="match status" value="1"/>
</dbReference>
<accession>A0A4S2M6B7</accession>
<dbReference type="GO" id="GO:0007032">
    <property type="term" value="P:endosome organization"/>
    <property type="evidence" value="ECO:0007669"/>
    <property type="project" value="InterPro"/>
</dbReference>
<feature type="region of interest" description="Disordered" evidence="1">
    <location>
        <begin position="1171"/>
        <end position="1194"/>
    </location>
</feature>
<dbReference type="SUPFAM" id="SSF46565">
    <property type="entry name" value="Chaperone J-domain"/>
    <property type="match status" value="1"/>
</dbReference>
<proteinExistence type="predicted"/>
<dbReference type="PROSITE" id="PS50076">
    <property type="entry name" value="DNAJ_2"/>
    <property type="match status" value="1"/>
</dbReference>
<dbReference type="Gene3D" id="1.25.10.10">
    <property type="entry name" value="Leucine-rich Repeat Variant"/>
    <property type="match status" value="1"/>
</dbReference>
<reference evidence="3 4" key="1">
    <citation type="journal article" date="2019" name="BMC Genomics">
        <title>New insights from Opisthorchis felineus genome: update on genomics of the epidemiologically important liver flukes.</title>
        <authorList>
            <person name="Ershov N.I."/>
            <person name="Mordvinov V.A."/>
            <person name="Prokhortchouk E.B."/>
            <person name="Pakharukova M.Y."/>
            <person name="Gunbin K.V."/>
            <person name="Ustyantsev K."/>
            <person name="Genaev M.A."/>
            <person name="Blinov A.G."/>
            <person name="Mazur A."/>
            <person name="Boulygina E."/>
            <person name="Tsygankova S."/>
            <person name="Khrameeva E."/>
            <person name="Chekanov N."/>
            <person name="Fan G."/>
            <person name="Xiao A."/>
            <person name="Zhang H."/>
            <person name="Xu X."/>
            <person name="Yang H."/>
            <person name="Solovyev V."/>
            <person name="Lee S.M."/>
            <person name="Liu X."/>
            <person name="Afonnikov D.A."/>
            <person name="Skryabin K.G."/>
        </authorList>
    </citation>
    <scope>NUCLEOTIDE SEQUENCE [LARGE SCALE GENOMIC DNA]</scope>
    <source>
        <strain evidence="3">AK-0245</strain>
        <tissue evidence="3">Whole organism</tissue>
    </source>
</reference>
<name>A0A4S2M6B7_OPIFE</name>
<dbReference type="Pfam" id="PF19432">
    <property type="entry name" value="RME-8_N"/>
    <property type="match status" value="2"/>
</dbReference>
<keyword evidence="4" id="KW-1185">Reference proteome</keyword>
<dbReference type="CDD" id="cd06257">
    <property type="entry name" value="DnaJ"/>
    <property type="match status" value="1"/>
</dbReference>
<feature type="region of interest" description="Disordered" evidence="1">
    <location>
        <begin position="850"/>
        <end position="923"/>
    </location>
</feature>
<comment type="caution">
    <text evidence="3">The sequence shown here is derived from an EMBL/GenBank/DDBJ whole genome shotgun (WGS) entry which is preliminary data.</text>
</comment>
<sequence>MPNDMRRPSMAQNVELYCYLVTKISWKGSYKRLLTIGTMGVTTYNKDTLRVTNQWPYAEVCGVRPDPTVKNNQPQLQRLILILCDANRKRTEMTFASEYRVDVLTDFLRFRTRFAEPSSPNPRVDAVKVGWSERTTNVLLSATPISIDQLDSISGNVIKSYPYRNIDHLDVVSDLPGGLAIVQSGFGRIHVFVVRNPEAIIKAASECALSYLGLQLRRAPKPITRDYCREFRLGTASEEEFISQAEFVVQKVTLRQSTPVSRLLCITDSLLLERDPPSYRAVCGYPLCEIYTLVRDRVQPQRFVIEYVRGESKTYFSTDRDTLLASLLDAVRASGNRDVCVRSTPSNRGLRFCPTMTSASEEVESVHLRFLRQQPEGISFWEVVQRFNANVAYSGLLHAVTQDGVFAENKEKLIKDALSAILTQPAPGLDTSLFATLPGVGSRTMDTKRGQMKHADPDAQLVLLEAQFHALRRLVASKAGFNAFTQLPGMRVTLGRIVVAALRRRDDAVTHAVLDAINTLMQPMHDQPDIRQEQLNKSSIMSSENFMSRLVDIFTLHAIRGTGALVLCALLDFFTFAICLPYSETSDGGAFDCLLRLVANRGRALFRLFHHPSLAIVRGAGLVMRALIEEGSEEVASEMRSLALSEGALFHHLSISCFTQGRDARSLAVRQLSRQLVTLWAENNPEAQDLLKRMFPLGLLAYLESDAEPPVVVIDHLPHRDNLKLAQDHLTRIDERKQTIRYQVETKIEQLLTHWRLRVGLPPRKPNVNRELDERPVVLRLPRHQVKPLRAPDTGDGVPVANWRYFFYQFEQDHAKPDLVWNLRTRNELREAMDKEIQEFKRERDYFSQSMMENPHNDPRLDTDTTEVAGTEATPTTTTNETSSSEPPTPSEVRNGLPTLDGNASSSPPARLITTTSNPTPPPSPIQISARRLIKQASLVSWNHSEFKVEHPSLASEPRVGNYYLRLLLEEDKRVHGEDATIPLDVSTTEPAVGLSRIRDSKQFFNDLFRRYLQYIASGPSLDSFAQLSSATPRSSRDGQQRAHRLSMRCLCLHAMAVVYGRCHAEIGPVSDIPLLVYLLDRTTSASERDCLLLLLNKLMLNRYNVDALVDADGVRVLIDLACLSHLHTSRASTPLQSNVLKASASQDTHEGGASTQREWWWYNPGGEPRPAQQSALVNGDTPSGTGSTDQNMAKIQGPVSFSELRKLIFTKRVTTNTFVYAQGLDVIPRCRPDGFLAADDEESAEWERAHLCQGQNDSSANTTSNNSAQSPTGARSLSGWVSARRVVQLRWAVPELLSPQASSVDFDPQTASAATGGGGSVLTTSSRSKGTEGVGSLIDQLGYSQGALLDYTTLAIRCVDVLRKLCDSCSSRDFRGGVVRPLPKPRRVISQPQCLTHLTQLLLTFDPPLVERVVSLLHVLLDQNPCLPRLYLTGVFFFILMYTGSNVLPIARFLKDVHLLQAFRLEDSHHLSSTDLTSRSVLGNMLPDAMIAYLENHPAEKFAEIFLGNFDSPEAIWNAEMRRFLIGRIASHLADFSPRLHSNTRAVYQYIGIPLIVYPQLENELFCHNYYLRHLCDTIRFPDWPIRDPSVDQLSLLSRPPEEFLWSNEEALIRRAYYQISIKYHPDKNPDGRDKFHAAALAYQFLCNRKKLGTGPNRLHIQLMLRAQSIVYNRYRKILAEQKYAGYPMLVKTIRTETEDEELFARVAASEDFSVPQPQSDSTKSNDTKNSQRQRESASNAVLLVAATELAYETVATSALNAEELRREGGIQALQEAFTRCSVLLSATSSRPNDACVRVCGHIVSVLAAASQFPSCRLNIQELPQLARHVLRLLYYRNLPQLCCLSASCLAAFCIDYWLCVTCYEHGALYLLLRHVFAYDFTLEEAGVKTTEATNDQVITNRLALLSLWAIGRLLNGYQSSHEVTEESYMLREGPQVHEALSRLLTPHFTRKIADLSTFDPTAAGHQKSDEKSTPDPPVLNDFPLDTPRGRYIRSLAKLLTTNSVTPYLIWDNRCRAELEVMLDANIQQLIRTGECDLDAPTRFIHSTYAHELLVGEVFVRLYNKQPTYQLENPKGFAIDLLRFIAKEVPNLTPKQPVKAEFPTEETTHAGRQTKTNSDSSVSLVDLDDIDWAAEETNMSDLCVTRLSAALEALSNVIHHNSGVEIQCIGHFPLLFSVMGLHGYPELQTRSIEVIQAVSTNNECLNDMAASHLLVSMVMLFPSLPQCHHLLVETFDHLVMCTGLLKDLVYCGGLVYLLEILVRSPIRRVREAVVNLLSRCLVDKQVGRRIQALLGQYLPPIFPETLRDSPDSFLHLFDSDHENPELIWNGDFRDKLSEALSTQANEFYSAQLQNPQIRWSIADSFVVSYADVFMKAASERRRNNVQSSEEEELMASLGPVIIAGVYVHLYVASPGWVLRRPELFLDSVMDTWIENISKLPDSALLLRLLTRACCAVLVDRPGLLDALPRKGYLHRIIDLLAQVNDPEGAKAAVLLLHHMSRSKLCIQAMADRDTIGGIMRVINCCIGEELGLVGETLFGIFDSPDCDPLIAQALKHDLIGYVLQLLRNGLPRSVRDPGQTRAYLVRALKAMQRSPTYGNKVTQCLEAHPNWADYRDQGHALFLSNVPQAATAYLTAGPSAGSLHSGYLTAASVISHEHSFAGPPPLPIPPPPPSPPPS</sequence>
<dbReference type="OrthoDB" id="69656at2759"/>
<dbReference type="InterPro" id="IPR044978">
    <property type="entry name" value="GRV2/DNAJC13"/>
</dbReference>
<evidence type="ECO:0000259" key="2">
    <source>
        <dbReference type="PROSITE" id="PS50076"/>
    </source>
</evidence>
<dbReference type="GO" id="GO:0010008">
    <property type="term" value="C:endosome membrane"/>
    <property type="evidence" value="ECO:0007669"/>
    <property type="project" value="TreeGrafter"/>
</dbReference>
<dbReference type="EMBL" id="SJOL01005943">
    <property type="protein sequence ID" value="TGZ69587.1"/>
    <property type="molecule type" value="Genomic_DNA"/>
</dbReference>
<dbReference type="SMART" id="SM00271">
    <property type="entry name" value="DnaJ"/>
    <property type="match status" value="1"/>
</dbReference>
<dbReference type="InterPro" id="IPR011989">
    <property type="entry name" value="ARM-like"/>
</dbReference>
<feature type="region of interest" description="Disordered" evidence="1">
    <location>
        <begin position="2660"/>
        <end position="2679"/>
    </location>
</feature>
<protein>
    <recommendedName>
        <fullName evidence="2">J domain-containing protein</fullName>
    </recommendedName>
</protein>
<feature type="region of interest" description="Disordered" evidence="1">
    <location>
        <begin position="1303"/>
        <end position="1331"/>
    </location>
</feature>
<evidence type="ECO:0000313" key="3">
    <source>
        <dbReference type="EMBL" id="TGZ69587.1"/>
    </source>
</evidence>
<dbReference type="GO" id="GO:0006898">
    <property type="term" value="P:receptor-mediated endocytosis"/>
    <property type="evidence" value="ECO:0007669"/>
    <property type="project" value="TreeGrafter"/>
</dbReference>
<feature type="compositionally biased region" description="Polar residues" evidence="1">
    <location>
        <begin position="1172"/>
        <end position="1194"/>
    </location>
</feature>
<dbReference type="InterPro" id="IPR001623">
    <property type="entry name" value="DnaJ_domain"/>
</dbReference>
<feature type="compositionally biased region" description="Low complexity" evidence="1">
    <location>
        <begin position="866"/>
        <end position="886"/>
    </location>
</feature>
<evidence type="ECO:0000313" key="4">
    <source>
        <dbReference type="Proteomes" id="UP000308267"/>
    </source>
</evidence>
<dbReference type="InterPro" id="IPR045802">
    <property type="entry name" value="GRV2/DNAJC13_N"/>
</dbReference>
<gene>
    <name evidence="3" type="ORF">CRM22_003652</name>
</gene>
<dbReference type="Proteomes" id="UP000308267">
    <property type="component" value="Unassembled WGS sequence"/>
</dbReference>
<feature type="domain" description="J" evidence="2">
    <location>
        <begin position="1593"/>
        <end position="1677"/>
    </location>
</feature>
<dbReference type="Pfam" id="PF00226">
    <property type="entry name" value="DnaJ"/>
    <property type="match status" value="1"/>
</dbReference>
<feature type="compositionally biased region" description="Low complexity" evidence="1">
    <location>
        <begin position="1256"/>
        <end position="1271"/>
    </location>
</feature>
<dbReference type="PANTHER" id="PTHR36983">
    <property type="entry name" value="DNAJ HOMOLOG SUBFAMILY C MEMBER 13"/>
    <property type="match status" value="1"/>
</dbReference>
<feature type="compositionally biased region" description="Pro residues" evidence="1">
    <location>
        <begin position="2663"/>
        <end position="2679"/>
    </location>
</feature>
<feature type="region of interest" description="Disordered" evidence="1">
    <location>
        <begin position="1254"/>
        <end position="1276"/>
    </location>
</feature>
<feature type="region of interest" description="Disordered" evidence="1">
    <location>
        <begin position="1963"/>
        <end position="1982"/>
    </location>
</feature>
<organism evidence="3 4">
    <name type="scientific">Opisthorchis felineus</name>
    <dbReference type="NCBI Taxonomy" id="147828"/>
    <lineage>
        <taxon>Eukaryota</taxon>
        <taxon>Metazoa</taxon>
        <taxon>Spiralia</taxon>
        <taxon>Lophotrochozoa</taxon>
        <taxon>Platyhelminthes</taxon>
        <taxon>Trematoda</taxon>
        <taxon>Digenea</taxon>
        <taxon>Opisthorchiida</taxon>
        <taxon>Opisthorchiata</taxon>
        <taxon>Opisthorchiidae</taxon>
        <taxon>Opisthorchis</taxon>
    </lineage>
</organism>
<dbReference type="InterPro" id="IPR016024">
    <property type="entry name" value="ARM-type_fold"/>
</dbReference>
<evidence type="ECO:0000256" key="1">
    <source>
        <dbReference type="SAM" id="MobiDB-lite"/>
    </source>
</evidence>
<dbReference type="PANTHER" id="PTHR36983:SF2">
    <property type="entry name" value="DNAJ HOMOLOG SUBFAMILY C MEMBER 13"/>
    <property type="match status" value="1"/>
</dbReference>
<dbReference type="STRING" id="147828.A0A4S2M6B7"/>